<evidence type="ECO:0000256" key="12">
    <source>
        <dbReference type="ARBA" id="ARBA00045850"/>
    </source>
</evidence>
<accession>A0A8T2L8L7</accession>
<evidence type="ECO:0000313" key="16">
    <source>
        <dbReference type="Proteomes" id="UP000752171"/>
    </source>
</evidence>
<evidence type="ECO:0000313" key="15">
    <source>
        <dbReference type="EMBL" id="KAG9268661.1"/>
    </source>
</evidence>
<dbReference type="InterPro" id="IPR027806">
    <property type="entry name" value="HARBI1_dom"/>
</dbReference>
<name>A0A8T2L8L7_ASTMX</name>
<feature type="domain" description="DDE Tnp4" evidence="13">
    <location>
        <begin position="154"/>
        <end position="306"/>
    </location>
</feature>
<evidence type="ECO:0000256" key="9">
    <source>
        <dbReference type="ARBA" id="ARBA00022801"/>
    </source>
</evidence>
<evidence type="ECO:0000256" key="11">
    <source>
        <dbReference type="ARBA" id="ARBA00030126"/>
    </source>
</evidence>
<keyword evidence="7" id="KW-0540">Nuclease</keyword>
<keyword evidence="8" id="KW-0479">Metal-binding</keyword>
<dbReference type="GO" id="GO:0004518">
    <property type="term" value="F:nuclease activity"/>
    <property type="evidence" value="ECO:0007669"/>
    <property type="project" value="UniProtKB-KW"/>
</dbReference>
<keyword evidence="10" id="KW-0539">Nucleus</keyword>
<comment type="subcellular location">
    <subcellularLocation>
        <location evidence="3">Cytoplasm</location>
    </subcellularLocation>
    <subcellularLocation>
        <location evidence="2">Nucleus</location>
    </subcellularLocation>
</comment>
<comment type="similarity">
    <text evidence="4">Belongs to the HARBI1 family.</text>
</comment>
<evidence type="ECO:0000256" key="3">
    <source>
        <dbReference type="ARBA" id="ARBA00004496"/>
    </source>
</evidence>
<keyword evidence="6" id="KW-0963">Cytoplasm</keyword>
<evidence type="ECO:0000313" key="14">
    <source>
        <dbReference type="EMBL" id="KAG9267619.1"/>
    </source>
</evidence>
<dbReference type="Pfam" id="PF13359">
    <property type="entry name" value="DDE_Tnp_4"/>
    <property type="match status" value="1"/>
</dbReference>
<evidence type="ECO:0000256" key="5">
    <source>
        <dbReference type="ARBA" id="ARBA00015519"/>
    </source>
</evidence>
<dbReference type="GO" id="GO:0046872">
    <property type="term" value="F:metal ion binding"/>
    <property type="evidence" value="ECO:0007669"/>
    <property type="project" value="UniProtKB-KW"/>
</dbReference>
<dbReference type="EMBL" id="JAICCE010000014">
    <property type="protein sequence ID" value="KAG9268661.1"/>
    <property type="molecule type" value="Genomic_DNA"/>
</dbReference>
<dbReference type="EMBL" id="JAICCE010000015">
    <property type="protein sequence ID" value="KAG9267619.1"/>
    <property type="molecule type" value="Genomic_DNA"/>
</dbReference>
<dbReference type="PRINTS" id="PR02086">
    <property type="entry name" value="PUTNUCHARBI1"/>
</dbReference>
<dbReference type="GO" id="GO:0016787">
    <property type="term" value="F:hydrolase activity"/>
    <property type="evidence" value="ECO:0007669"/>
    <property type="project" value="UniProtKB-KW"/>
</dbReference>
<evidence type="ECO:0000256" key="2">
    <source>
        <dbReference type="ARBA" id="ARBA00004123"/>
    </source>
</evidence>
<reference evidence="14 16" key="1">
    <citation type="submission" date="2021-07" db="EMBL/GenBank/DDBJ databases">
        <authorList>
            <person name="Imarazene B."/>
            <person name="Zahm M."/>
            <person name="Klopp C."/>
            <person name="Cabau C."/>
            <person name="Beille S."/>
            <person name="Jouanno E."/>
            <person name="Castinel A."/>
            <person name="Lluch J."/>
            <person name="Gil L."/>
            <person name="Kuchtly C."/>
            <person name="Lopez Roques C."/>
            <person name="Donnadieu C."/>
            <person name="Parrinello H."/>
            <person name="Journot L."/>
            <person name="Du K."/>
            <person name="Schartl M."/>
            <person name="Retaux S."/>
            <person name="Guiguen Y."/>
        </authorList>
    </citation>
    <scope>NUCLEOTIDE SEQUENCE [LARGE SCALE GENOMIC DNA]</scope>
    <source>
        <strain evidence="14">Pach_M1</strain>
        <tissue evidence="14">Testis</tissue>
    </source>
</reference>
<comment type="cofactor">
    <cofactor evidence="1">
        <name>a divalent metal cation</name>
        <dbReference type="ChEBI" id="CHEBI:60240"/>
    </cofactor>
</comment>
<evidence type="ECO:0000259" key="13">
    <source>
        <dbReference type="Pfam" id="PF13359"/>
    </source>
</evidence>
<evidence type="ECO:0000256" key="4">
    <source>
        <dbReference type="ARBA" id="ARBA00006958"/>
    </source>
</evidence>
<dbReference type="InterPro" id="IPR045249">
    <property type="entry name" value="HARBI1-like"/>
</dbReference>
<dbReference type="GO" id="GO:0005737">
    <property type="term" value="C:cytoplasm"/>
    <property type="evidence" value="ECO:0007669"/>
    <property type="project" value="UniProtKB-SubCell"/>
</dbReference>
<dbReference type="AlphaFoldDB" id="A0A8T2L8L7"/>
<evidence type="ECO:0000256" key="1">
    <source>
        <dbReference type="ARBA" id="ARBA00001968"/>
    </source>
</evidence>
<dbReference type="Proteomes" id="UP000752171">
    <property type="component" value="Unassembled WGS sequence"/>
</dbReference>
<evidence type="ECO:0000256" key="10">
    <source>
        <dbReference type="ARBA" id="ARBA00023242"/>
    </source>
</evidence>
<proteinExistence type="inferred from homology"/>
<dbReference type="PANTHER" id="PTHR22930">
    <property type="match status" value="1"/>
</dbReference>
<sequence length="355" mass="39624">MAALQRIIELNRQRRRRSEVVYMNAFIRTTFNPLEVLSDEAIIRKYRLSRAAIEELLHFVHPHLLRATRRNYALSPTVQFLAALRYYASGSFYEVLGDGLGLSKSSVSRAVTAVTQTLLQLNERMTFPSSAEDIARVNHSFHAIANFPQVIGVIDGTLIQIARPSLNEPAYFSRKGYPALNVQVVCDSQGVFTDIVAKWPGSTHDSFIWANSALCQVAEGGGFKGSWLLGDSGYPLRPYLLTPIQQARTEAEERYNSAHTQTRAVVERAIGLWKQRFRCLSRSAGGLQLHPTKCCAVVVVTALLHNTALKANVQLPEDEYMPVEDAEDAVFDHLQPGNPAGQQIRQQLVENMFGL</sequence>
<protein>
    <recommendedName>
        <fullName evidence="5">Putative nuclease HARBI1</fullName>
    </recommendedName>
    <alternativeName>
        <fullName evidence="11">Harbinger transposase-derived nuclease</fullName>
    </alternativeName>
</protein>
<dbReference type="GO" id="GO:0005634">
    <property type="term" value="C:nucleus"/>
    <property type="evidence" value="ECO:0007669"/>
    <property type="project" value="UniProtKB-SubCell"/>
</dbReference>
<evidence type="ECO:0000256" key="7">
    <source>
        <dbReference type="ARBA" id="ARBA00022722"/>
    </source>
</evidence>
<dbReference type="InterPro" id="IPR026103">
    <property type="entry name" value="HARBI1_animal"/>
</dbReference>
<gene>
    <name evidence="14" type="primary">HARBI1</name>
    <name evidence="15" type="ORF">AMEX_G17655</name>
    <name evidence="14" type="ORF">AMEX_G18480</name>
</gene>
<comment type="caution">
    <text evidence="14">The sequence shown here is derived from an EMBL/GenBank/DDBJ whole genome shotgun (WGS) entry which is preliminary data.</text>
</comment>
<keyword evidence="9" id="KW-0378">Hydrolase</keyword>
<organism evidence="14 16">
    <name type="scientific">Astyanax mexicanus</name>
    <name type="common">Blind cave fish</name>
    <name type="synonym">Astyanax fasciatus mexicanus</name>
    <dbReference type="NCBI Taxonomy" id="7994"/>
    <lineage>
        <taxon>Eukaryota</taxon>
        <taxon>Metazoa</taxon>
        <taxon>Chordata</taxon>
        <taxon>Craniata</taxon>
        <taxon>Vertebrata</taxon>
        <taxon>Euteleostomi</taxon>
        <taxon>Actinopterygii</taxon>
        <taxon>Neopterygii</taxon>
        <taxon>Teleostei</taxon>
        <taxon>Ostariophysi</taxon>
        <taxon>Characiformes</taxon>
        <taxon>Characoidei</taxon>
        <taxon>Acestrorhamphidae</taxon>
        <taxon>Acestrorhamphinae</taxon>
        <taxon>Astyanax</taxon>
    </lineage>
</organism>
<dbReference type="OrthoDB" id="10062286at2759"/>
<evidence type="ECO:0000256" key="8">
    <source>
        <dbReference type="ARBA" id="ARBA00022723"/>
    </source>
</evidence>
<evidence type="ECO:0000256" key="6">
    <source>
        <dbReference type="ARBA" id="ARBA00022490"/>
    </source>
</evidence>
<dbReference type="PANTHER" id="PTHR22930:SF267">
    <property type="entry name" value="NUCLEASE HARBI1-RELATED"/>
    <property type="match status" value="1"/>
</dbReference>
<comment type="function">
    <text evidence="12">Transposase-derived protein that may have nuclease activity. Does not have transposase activity.</text>
</comment>